<dbReference type="PANTHER" id="PTHR30524:SF0">
    <property type="entry name" value="ALTRONATE OXIDOREDUCTASE-RELATED"/>
    <property type="match status" value="1"/>
</dbReference>
<dbReference type="GO" id="GO:0009026">
    <property type="term" value="F:tagaturonate reductase activity"/>
    <property type="evidence" value="ECO:0007669"/>
    <property type="project" value="TreeGrafter"/>
</dbReference>
<dbReference type="NCBIfam" id="NF002969">
    <property type="entry name" value="PRK03643.1"/>
    <property type="match status" value="1"/>
</dbReference>
<keyword evidence="6" id="KW-1185">Reference proteome</keyword>
<dbReference type="SUPFAM" id="SSF51735">
    <property type="entry name" value="NAD(P)-binding Rossmann-fold domains"/>
    <property type="match status" value="1"/>
</dbReference>
<dbReference type="Gene3D" id="1.10.1040.10">
    <property type="entry name" value="N-(1-d-carboxylethyl)-l-norvaline Dehydrogenase, domain 2"/>
    <property type="match status" value="1"/>
</dbReference>
<dbReference type="InterPro" id="IPR008927">
    <property type="entry name" value="6-PGluconate_DH-like_C_sf"/>
</dbReference>
<dbReference type="GO" id="GO:0019698">
    <property type="term" value="P:D-galacturonate catabolic process"/>
    <property type="evidence" value="ECO:0007669"/>
    <property type="project" value="TreeGrafter"/>
</dbReference>
<evidence type="ECO:0000259" key="3">
    <source>
        <dbReference type="Pfam" id="PF01232"/>
    </source>
</evidence>
<dbReference type="Pfam" id="PF01232">
    <property type="entry name" value="Mannitol_dh"/>
    <property type="match status" value="1"/>
</dbReference>
<dbReference type="PRINTS" id="PR00084">
    <property type="entry name" value="MTLDHDRGNASE"/>
</dbReference>
<dbReference type="Proteomes" id="UP001319200">
    <property type="component" value="Unassembled WGS sequence"/>
</dbReference>
<dbReference type="GO" id="GO:0005829">
    <property type="term" value="C:cytosol"/>
    <property type="evidence" value="ECO:0007669"/>
    <property type="project" value="TreeGrafter"/>
</dbReference>
<evidence type="ECO:0000313" key="6">
    <source>
        <dbReference type="Proteomes" id="UP001319200"/>
    </source>
</evidence>
<comment type="caution">
    <text evidence="5">The sequence shown here is derived from an EMBL/GenBank/DDBJ whole genome shotgun (WGS) entry which is preliminary data.</text>
</comment>
<feature type="domain" description="Mannitol dehydrogenase C-terminal" evidence="4">
    <location>
        <begin position="281"/>
        <end position="471"/>
    </location>
</feature>
<keyword evidence="1" id="KW-0560">Oxidoreductase</keyword>
<protein>
    <submittedName>
        <fullName evidence="5">Tagaturonate reductase</fullName>
    </submittedName>
</protein>
<name>A0AAP2GMI5_9BACT</name>
<dbReference type="InterPro" id="IPR036291">
    <property type="entry name" value="NAD(P)-bd_dom_sf"/>
</dbReference>
<dbReference type="PANTHER" id="PTHR30524">
    <property type="entry name" value="MANNITOL-1-PHOSPHATE 5-DEHYDROGENASE"/>
    <property type="match status" value="1"/>
</dbReference>
<dbReference type="InterPro" id="IPR000669">
    <property type="entry name" value="Mannitol_DH"/>
</dbReference>
<dbReference type="RefSeq" id="WP_254160329.1">
    <property type="nucleotide sequence ID" value="NZ_JAHESF010000002.1"/>
</dbReference>
<evidence type="ECO:0000256" key="2">
    <source>
        <dbReference type="ARBA" id="ARBA00023027"/>
    </source>
</evidence>
<keyword evidence="2" id="KW-0520">NAD</keyword>
<reference evidence="5 6" key="1">
    <citation type="submission" date="2021-05" db="EMBL/GenBank/DDBJ databases">
        <title>A Polyphasic approach of four new species of the genus Ohtaekwangia: Ohtaekwangia histidinii sp. nov., Ohtaekwangia cretensis sp. nov., Ohtaekwangia indiensis sp. nov., Ohtaekwangia reichenbachii sp. nov. from diverse environment.</title>
        <authorList>
            <person name="Octaviana S."/>
        </authorList>
    </citation>
    <scope>NUCLEOTIDE SEQUENCE [LARGE SCALE GENOMIC DNA]</scope>
    <source>
        <strain evidence="5 6">PWU4</strain>
    </source>
</reference>
<evidence type="ECO:0000259" key="4">
    <source>
        <dbReference type="Pfam" id="PF08125"/>
    </source>
</evidence>
<dbReference type="InterPro" id="IPR013131">
    <property type="entry name" value="Mannitol_DH_N"/>
</dbReference>
<accession>A0AAP2GMI5</accession>
<sequence length="479" mass="53824">MLQKLNRSTASRPQNRPVKVLQFGEGNFLRAFVDWMIDLMNEKTDFNGAVQVVQPIAHGMGAMVNAQDGLYHVVLNGIRQGKPVREIRMVTSVAGVINPFEDFQAYLKAAENADLKFVISNTTEAGITFDAKDTNPNALPDSFPGKLTVLLYHRYKHFKGASDKALTIMPCELIEKNGDTLRDTILRYIQHWNLEDGFRTWISKHTVFCNTLVDRIVPGFPKDTIREIQQEIGYEDNLVVTAETFHLWVIEPCKAEGVTTETVQRSFPVDQAGLQVKFVNDLTPYRTRKVRILNGAHTAMVPVAYLHGLRTVREAVEDAFVGDFIKRAVHEEIIPTLDLSREELKQFADDVMERFQNPFIRHELISIALNSVSKYQVRVLPSVLEYIKRTGKLPERLLQSLAALICFYKGEAQGQPIPLNDTPAVLAFFKKAWSSENTSAVVQQVLSNTELWGTDLTKVPGLAAAVEEKVAKSGVLMAL</sequence>
<evidence type="ECO:0000256" key="1">
    <source>
        <dbReference type="ARBA" id="ARBA00023002"/>
    </source>
</evidence>
<dbReference type="SUPFAM" id="SSF48179">
    <property type="entry name" value="6-phosphogluconate dehydrogenase C-terminal domain-like"/>
    <property type="match status" value="1"/>
</dbReference>
<organism evidence="5 6">
    <name type="scientific">Chryseosolibacter histidini</name>
    <dbReference type="NCBI Taxonomy" id="2782349"/>
    <lineage>
        <taxon>Bacteria</taxon>
        <taxon>Pseudomonadati</taxon>
        <taxon>Bacteroidota</taxon>
        <taxon>Cytophagia</taxon>
        <taxon>Cytophagales</taxon>
        <taxon>Chryseotaleaceae</taxon>
        <taxon>Chryseosolibacter</taxon>
    </lineage>
</organism>
<dbReference type="InterPro" id="IPR013118">
    <property type="entry name" value="Mannitol_DH_C"/>
</dbReference>
<dbReference type="Gene3D" id="3.40.50.720">
    <property type="entry name" value="NAD(P)-binding Rossmann-like Domain"/>
    <property type="match status" value="1"/>
</dbReference>
<dbReference type="EMBL" id="JAHESF010000002">
    <property type="protein sequence ID" value="MBT1695710.1"/>
    <property type="molecule type" value="Genomic_DNA"/>
</dbReference>
<dbReference type="Pfam" id="PF08125">
    <property type="entry name" value="Mannitol_dh_C"/>
    <property type="match status" value="1"/>
</dbReference>
<dbReference type="GO" id="GO:0008926">
    <property type="term" value="F:mannitol-1-phosphate 5-dehydrogenase activity"/>
    <property type="evidence" value="ECO:0007669"/>
    <property type="project" value="TreeGrafter"/>
</dbReference>
<dbReference type="AlphaFoldDB" id="A0AAP2GMI5"/>
<dbReference type="InterPro" id="IPR013328">
    <property type="entry name" value="6PGD_dom2"/>
</dbReference>
<dbReference type="GO" id="GO:0019592">
    <property type="term" value="P:mannitol catabolic process"/>
    <property type="evidence" value="ECO:0007669"/>
    <property type="project" value="TreeGrafter"/>
</dbReference>
<gene>
    <name evidence="5" type="ORF">KK083_02400</name>
</gene>
<proteinExistence type="predicted"/>
<evidence type="ECO:0000313" key="5">
    <source>
        <dbReference type="EMBL" id="MBT1695710.1"/>
    </source>
</evidence>
<feature type="domain" description="Mannitol dehydrogenase N-terminal" evidence="3">
    <location>
        <begin position="19"/>
        <end position="255"/>
    </location>
</feature>